<feature type="transmembrane region" description="Helical" evidence="12">
    <location>
        <begin position="932"/>
        <end position="953"/>
    </location>
</feature>
<dbReference type="InterPro" id="IPR046956">
    <property type="entry name" value="RLP23-like"/>
</dbReference>
<comment type="similarity">
    <text evidence="2">Belongs to the RLP family.</text>
</comment>
<comment type="subcellular location">
    <subcellularLocation>
        <location evidence="1">Cell membrane</location>
        <topology evidence="1">Single-pass type I membrane protein</topology>
    </subcellularLocation>
</comment>
<dbReference type="AlphaFoldDB" id="A0ABD3KCR7"/>
<dbReference type="SMART" id="SM00365">
    <property type="entry name" value="LRR_SD22"/>
    <property type="match status" value="5"/>
</dbReference>
<evidence type="ECO:0000256" key="1">
    <source>
        <dbReference type="ARBA" id="ARBA00004251"/>
    </source>
</evidence>
<evidence type="ECO:0008006" key="18">
    <source>
        <dbReference type="Google" id="ProtNLM"/>
    </source>
</evidence>
<keyword evidence="17" id="KW-1185">Reference proteome</keyword>
<dbReference type="FunFam" id="3.80.10.10:FF:000095">
    <property type="entry name" value="LRR receptor-like serine/threonine-protein kinase GSO1"/>
    <property type="match status" value="1"/>
</dbReference>
<keyword evidence="3" id="KW-1003">Cell membrane</keyword>
<dbReference type="InterPro" id="IPR055414">
    <property type="entry name" value="LRR_R13L4/SHOC2-like"/>
</dbReference>
<reference evidence="16 17" key="1">
    <citation type="submission" date="2024-11" db="EMBL/GenBank/DDBJ databases">
        <title>Chromosome-level genome assembly of Eucalyptus globulus Labill. provides insights into its genome evolution.</title>
        <authorList>
            <person name="Li X."/>
        </authorList>
    </citation>
    <scope>NUCLEOTIDE SEQUENCE [LARGE SCALE GENOMIC DNA]</scope>
    <source>
        <strain evidence="16">CL2024</strain>
        <tissue evidence="16">Fresh tender leaves</tissue>
    </source>
</reference>
<feature type="signal peptide" evidence="13">
    <location>
        <begin position="1"/>
        <end position="24"/>
    </location>
</feature>
<dbReference type="SUPFAM" id="SSF52047">
    <property type="entry name" value="RNI-like"/>
    <property type="match status" value="1"/>
</dbReference>
<evidence type="ECO:0000256" key="3">
    <source>
        <dbReference type="ARBA" id="ARBA00022475"/>
    </source>
</evidence>
<evidence type="ECO:0000256" key="13">
    <source>
        <dbReference type="SAM" id="SignalP"/>
    </source>
</evidence>
<evidence type="ECO:0000256" key="12">
    <source>
        <dbReference type="SAM" id="Phobius"/>
    </source>
</evidence>
<evidence type="ECO:0000259" key="14">
    <source>
        <dbReference type="Pfam" id="PF08263"/>
    </source>
</evidence>
<accession>A0ABD3KCR7</accession>
<comment type="caution">
    <text evidence="16">The sequence shown here is derived from an EMBL/GenBank/DDBJ whole genome shotgun (WGS) entry which is preliminary data.</text>
</comment>
<gene>
    <name evidence="16" type="ORF">ACJRO7_019234</name>
</gene>
<dbReference type="Pfam" id="PF13855">
    <property type="entry name" value="LRR_8"/>
    <property type="match status" value="3"/>
</dbReference>
<sequence length="986" mass="110004">MAALSLYLLLTWMFLLSLFRTRFAEVLCHADESSALMEFKRSFRTDTTDRRCIHPKVHSWSLDGSGDCCSWDGVECDEVTGRVIALNLSSSCLSGTMSPNTTLFRLVHMGSLNLAFNSFNFSSIPYGFGNLSKLQYLNLSHSDFSGEIPRDISQLSKLVSLDLSSSLSATLRMPNMGGFVHNLTGLKELDLSLVWLSSHFPPMLANFSGLTLLRLEFCELSGNFPVSIFQLPNLEVLSVASNSDLSGFFPKPHWGSPLKSLYLSMTNFSGEIPTSIGNLSLLNELRAEGCYFSGSLPSLMGNLSHLTILDLYANNLQGQIPVSFANLTQLSKLQLSYNDLQGQIPVSFANLTQLSELQLYHNNLSGDSLEWVVNLTKLTVLDISGNWLSSGFPSSFENLKQLTTLDLSHNDLHSDILGALRNLKDLKDLYLESLNLNGILDVNDLFTLKNLRYLALSNNNISFTKSFINATTSKLTYLKLDSCNLTEFPRFIGYLSELQELFLQHNKIQGTIPRWMWNNSKESLRYVDLSHNLLTGFENNQTNLPLPNLNYLDISSNLLKTTLPVPPPSVIVYNISNNFLFGEVPTSICEVSSLTVLDLSNNTLNGTLPPCLGSIHPLSLLNLARNKFNGMIPHVYLDDCALRMIDLRENQLSGIVPRSLGNCKMLEYLNLGDNQINDTFPFWLSKLTYLKVIGLQSNNFHGPIESNLRQLNFTSLHILDISNNGFNGEFPSNLLKSCHAMKVMVGQDRLAYLDIYESLPNASFSVRMTYAMKLMYKGMKREYAKIPYVLSAIDLSNNKFEGFIPELIGDLESLRMLNLSNNFFSGSIPPSLANLTVLEALDLSWNNLVGEIPQQLARLTFLSVFNISHNRLSGPIPHGTQFDTFESSSFAMNNGLCGSPLLNKCINGEDAPPPPSSFKVDNEEECLFNLDWRIMLVGAGVGLLVGIVIENLIIDEKRVWFLCCSKKMAKGWKKVRKALADKKLCS</sequence>
<dbReference type="SUPFAM" id="SSF52058">
    <property type="entry name" value="L domain-like"/>
    <property type="match status" value="2"/>
</dbReference>
<dbReference type="Pfam" id="PF23598">
    <property type="entry name" value="LRR_14"/>
    <property type="match status" value="1"/>
</dbReference>
<dbReference type="PANTHER" id="PTHR48061">
    <property type="entry name" value="LEUCINE-RICH REPEAT RECEPTOR PROTEIN KINASE EMS1-LIKE-RELATED"/>
    <property type="match status" value="1"/>
</dbReference>
<dbReference type="Pfam" id="PF08263">
    <property type="entry name" value="LRRNT_2"/>
    <property type="match status" value="1"/>
</dbReference>
<dbReference type="EMBL" id="JBJKBG010000005">
    <property type="protein sequence ID" value="KAL3737665.1"/>
    <property type="molecule type" value="Genomic_DNA"/>
</dbReference>
<proteinExistence type="inferred from homology"/>
<evidence type="ECO:0000259" key="15">
    <source>
        <dbReference type="Pfam" id="PF23598"/>
    </source>
</evidence>
<keyword evidence="8 12" id="KW-1133">Transmembrane helix</keyword>
<evidence type="ECO:0000256" key="11">
    <source>
        <dbReference type="ARBA" id="ARBA00023180"/>
    </source>
</evidence>
<dbReference type="InterPro" id="IPR032675">
    <property type="entry name" value="LRR_dom_sf"/>
</dbReference>
<keyword evidence="9 12" id="KW-0472">Membrane</keyword>
<feature type="chain" id="PRO_5044878335" description="Leucine-rich repeat-containing N-terminal plant-type domain-containing protein" evidence="13">
    <location>
        <begin position="25"/>
        <end position="986"/>
    </location>
</feature>
<dbReference type="GO" id="GO:0005886">
    <property type="term" value="C:plasma membrane"/>
    <property type="evidence" value="ECO:0007669"/>
    <property type="project" value="UniProtKB-SubCell"/>
</dbReference>
<keyword evidence="6 13" id="KW-0732">Signal</keyword>
<feature type="domain" description="Leucine-rich repeat-containing N-terminal plant-type" evidence="14">
    <location>
        <begin position="29"/>
        <end position="77"/>
    </location>
</feature>
<dbReference type="Pfam" id="PF00560">
    <property type="entry name" value="LRR_1"/>
    <property type="match status" value="6"/>
</dbReference>
<evidence type="ECO:0000256" key="8">
    <source>
        <dbReference type="ARBA" id="ARBA00022989"/>
    </source>
</evidence>
<dbReference type="InterPro" id="IPR013210">
    <property type="entry name" value="LRR_N_plant-typ"/>
</dbReference>
<evidence type="ECO:0000313" key="16">
    <source>
        <dbReference type="EMBL" id="KAL3737665.1"/>
    </source>
</evidence>
<evidence type="ECO:0000256" key="2">
    <source>
        <dbReference type="ARBA" id="ARBA00009592"/>
    </source>
</evidence>
<keyword evidence="7" id="KW-0677">Repeat</keyword>
<keyword evidence="11" id="KW-0325">Glycoprotein</keyword>
<dbReference type="Proteomes" id="UP001634007">
    <property type="component" value="Unassembled WGS sequence"/>
</dbReference>
<keyword evidence="5 12" id="KW-0812">Transmembrane</keyword>
<dbReference type="Gene3D" id="3.80.10.10">
    <property type="entry name" value="Ribonuclease Inhibitor"/>
    <property type="match status" value="6"/>
</dbReference>
<dbReference type="PRINTS" id="PR00019">
    <property type="entry name" value="LEURICHRPT"/>
</dbReference>
<evidence type="ECO:0000256" key="4">
    <source>
        <dbReference type="ARBA" id="ARBA00022614"/>
    </source>
</evidence>
<evidence type="ECO:0000256" key="9">
    <source>
        <dbReference type="ARBA" id="ARBA00023136"/>
    </source>
</evidence>
<dbReference type="InterPro" id="IPR001611">
    <property type="entry name" value="Leu-rich_rpt"/>
</dbReference>
<keyword evidence="4" id="KW-0433">Leucine-rich repeat</keyword>
<dbReference type="InterPro" id="IPR003591">
    <property type="entry name" value="Leu-rich_rpt_typical-subtyp"/>
</dbReference>
<dbReference type="SMART" id="SM00369">
    <property type="entry name" value="LRR_TYP"/>
    <property type="match status" value="13"/>
</dbReference>
<dbReference type="PROSITE" id="PS51450">
    <property type="entry name" value="LRR"/>
    <property type="match status" value="1"/>
</dbReference>
<dbReference type="FunFam" id="3.80.10.10:FF:000213">
    <property type="entry name" value="Tyrosine-sulfated glycopeptide receptor 1"/>
    <property type="match status" value="1"/>
</dbReference>
<evidence type="ECO:0000256" key="5">
    <source>
        <dbReference type="ARBA" id="ARBA00022692"/>
    </source>
</evidence>
<feature type="domain" description="Disease resistance R13L4/SHOC-2-like LRR" evidence="15">
    <location>
        <begin position="91"/>
        <end position="283"/>
    </location>
</feature>
<protein>
    <recommendedName>
        <fullName evidence="18">Leucine-rich repeat-containing N-terminal plant-type domain-containing protein</fullName>
    </recommendedName>
</protein>
<evidence type="ECO:0000256" key="6">
    <source>
        <dbReference type="ARBA" id="ARBA00022729"/>
    </source>
</evidence>
<evidence type="ECO:0000256" key="7">
    <source>
        <dbReference type="ARBA" id="ARBA00022737"/>
    </source>
</evidence>
<name>A0ABD3KCR7_EUCGL</name>
<organism evidence="16 17">
    <name type="scientific">Eucalyptus globulus</name>
    <name type="common">Tasmanian blue gum</name>
    <dbReference type="NCBI Taxonomy" id="34317"/>
    <lineage>
        <taxon>Eukaryota</taxon>
        <taxon>Viridiplantae</taxon>
        <taxon>Streptophyta</taxon>
        <taxon>Embryophyta</taxon>
        <taxon>Tracheophyta</taxon>
        <taxon>Spermatophyta</taxon>
        <taxon>Magnoliopsida</taxon>
        <taxon>eudicotyledons</taxon>
        <taxon>Gunneridae</taxon>
        <taxon>Pentapetalae</taxon>
        <taxon>rosids</taxon>
        <taxon>malvids</taxon>
        <taxon>Myrtales</taxon>
        <taxon>Myrtaceae</taxon>
        <taxon>Myrtoideae</taxon>
        <taxon>Eucalypteae</taxon>
        <taxon>Eucalyptus</taxon>
    </lineage>
</organism>
<evidence type="ECO:0000256" key="10">
    <source>
        <dbReference type="ARBA" id="ARBA00023170"/>
    </source>
</evidence>
<keyword evidence="10" id="KW-0675">Receptor</keyword>
<evidence type="ECO:0000313" key="17">
    <source>
        <dbReference type="Proteomes" id="UP001634007"/>
    </source>
</evidence>
<dbReference type="PANTHER" id="PTHR48061:SF29">
    <property type="entry name" value="RECEPTOR-LIKE KINASE FAMILY PROTEIN, PUTATIVE-RELATED"/>
    <property type="match status" value="1"/>
</dbReference>